<feature type="transmembrane region" description="Helical" evidence="1">
    <location>
        <begin position="64"/>
        <end position="87"/>
    </location>
</feature>
<dbReference type="Proteomes" id="UP000634529">
    <property type="component" value="Unassembled WGS sequence"/>
</dbReference>
<dbReference type="Gene3D" id="2.40.50.140">
    <property type="entry name" value="Nucleic acid-binding proteins"/>
    <property type="match status" value="1"/>
</dbReference>
<evidence type="ECO:0000313" key="3">
    <source>
        <dbReference type="EMBL" id="MBD8499194.1"/>
    </source>
</evidence>
<proteinExistence type="predicted"/>
<dbReference type="EMBL" id="JACYTN010000008">
    <property type="protein sequence ID" value="MBD8499194.1"/>
    <property type="molecule type" value="Genomic_DNA"/>
</dbReference>
<organism evidence="3 4">
    <name type="scientific">Paenibacillus arenosi</name>
    <dbReference type="NCBI Taxonomy" id="2774142"/>
    <lineage>
        <taxon>Bacteria</taxon>
        <taxon>Bacillati</taxon>
        <taxon>Bacillota</taxon>
        <taxon>Bacilli</taxon>
        <taxon>Bacillales</taxon>
        <taxon>Paenibacillaceae</taxon>
        <taxon>Paenibacillus</taxon>
    </lineage>
</organism>
<accession>A0ABR9AYH1</accession>
<keyword evidence="1" id="KW-0472">Membrane</keyword>
<keyword evidence="1" id="KW-0812">Transmembrane</keyword>
<reference evidence="3 4" key="1">
    <citation type="submission" date="2020-09" db="EMBL/GenBank/DDBJ databases">
        <title>Paenibacillus sp. CAU 1523 isolated from sand of Haeundae Beach.</title>
        <authorList>
            <person name="Kim W."/>
        </authorList>
    </citation>
    <scope>NUCLEOTIDE SEQUENCE [LARGE SCALE GENOMIC DNA]</scope>
    <source>
        <strain evidence="3 4">CAU 1523</strain>
    </source>
</reference>
<dbReference type="RefSeq" id="WP_192025523.1">
    <property type="nucleotide sequence ID" value="NZ_JACYTN010000008.1"/>
</dbReference>
<sequence>MEVLYWSLLILGIFYAAITLLFGDVDAAIGEVIHIPFLQPAVLIGGLTSLGASGILLIRYSDLLPWLIFVLSLCAAVVVSTIMYFFYLKSIAKSEHSIAFSLNDLIGSIAEVHTSIPSQGYGEIIIHSKTGATNQIAASFDGIDIPSYTKVVIIDVRDHTAYVSPMEELQRL</sequence>
<evidence type="ECO:0000256" key="1">
    <source>
        <dbReference type="SAM" id="Phobius"/>
    </source>
</evidence>
<dbReference type="Pfam" id="PF25842">
    <property type="entry name" value="NfeD_TM"/>
    <property type="match status" value="1"/>
</dbReference>
<dbReference type="InterPro" id="IPR058653">
    <property type="entry name" value="NfeD2_TM"/>
</dbReference>
<feature type="domain" description="Membrane protein NfeD2 N-terminal transmembrane" evidence="2">
    <location>
        <begin position="1"/>
        <end position="95"/>
    </location>
</feature>
<gene>
    <name evidence="3" type="ORF">IFO66_12840</name>
</gene>
<keyword evidence="1" id="KW-1133">Transmembrane helix</keyword>
<comment type="caution">
    <text evidence="3">The sequence shown here is derived from an EMBL/GenBank/DDBJ whole genome shotgun (WGS) entry which is preliminary data.</text>
</comment>
<protein>
    <submittedName>
        <fullName evidence="3">NfeD family protein</fullName>
    </submittedName>
</protein>
<feature type="transmembrane region" description="Helical" evidence="1">
    <location>
        <begin position="6"/>
        <end position="25"/>
    </location>
</feature>
<evidence type="ECO:0000259" key="2">
    <source>
        <dbReference type="Pfam" id="PF25842"/>
    </source>
</evidence>
<name>A0ABR9AYH1_9BACL</name>
<feature type="transmembrane region" description="Helical" evidence="1">
    <location>
        <begin position="37"/>
        <end position="58"/>
    </location>
</feature>
<keyword evidence="4" id="KW-1185">Reference proteome</keyword>
<dbReference type="InterPro" id="IPR012340">
    <property type="entry name" value="NA-bd_OB-fold"/>
</dbReference>
<evidence type="ECO:0000313" key="4">
    <source>
        <dbReference type="Proteomes" id="UP000634529"/>
    </source>
</evidence>